<dbReference type="Proteomes" id="UP000317650">
    <property type="component" value="Chromosome 7"/>
</dbReference>
<gene>
    <name evidence="1" type="ORF">C4D60_Mb07t11050</name>
</gene>
<sequence length="193" mass="20228">MRALGLEGDGCNYCDSREQSPNRQVEAVMMATEAGNKGSKASCLVFVSKDAEQGGGCEDHGWAASSVVTGWAVAATVVATNIHGNKRTGDCSSKGWKQGQQGELPCFGLQGCRARGSDGWEVSDGHRTMAGSGGGSDRGERCSRRRYVVVARLETRAIEVSCPISVTARREATGDCGCDTGEGTMAGRLGQRC</sequence>
<keyword evidence="2" id="KW-1185">Reference proteome</keyword>
<reference evidence="1 2" key="1">
    <citation type="journal article" date="2019" name="Nat. Plants">
        <title>Genome sequencing of Musa balbisiana reveals subgenome evolution and function divergence in polyploid bananas.</title>
        <authorList>
            <person name="Yao X."/>
        </authorList>
    </citation>
    <scope>NUCLEOTIDE SEQUENCE [LARGE SCALE GENOMIC DNA]</scope>
    <source>
        <strain evidence="2">cv. DH-PKW</strain>
        <tissue evidence="1">Leaves</tissue>
    </source>
</reference>
<protein>
    <submittedName>
        <fullName evidence="1">Uncharacterized protein</fullName>
    </submittedName>
</protein>
<dbReference type="AlphaFoldDB" id="A0A4S8JFP3"/>
<name>A0A4S8JFP3_MUSBA</name>
<dbReference type="EMBL" id="PYDT01000005">
    <property type="protein sequence ID" value="THU60289.1"/>
    <property type="molecule type" value="Genomic_DNA"/>
</dbReference>
<accession>A0A4S8JFP3</accession>
<comment type="caution">
    <text evidence="1">The sequence shown here is derived from an EMBL/GenBank/DDBJ whole genome shotgun (WGS) entry which is preliminary data.</text>
</comment>
<organism evidence="1 2">
    <name type="scientific">Musa balbisiana</name>
    <name type="common">Banana</name>
    <dbReference type="NCBI Taxonomy" id="52838"/>
    <lineage>
        <taxon>Eukaryota</taxon>
        <taxon>Viridiplantae</taxon>
        <taxon>Streptophyta</taxon>
        <taxon>Embryophyta</taxon>
        <taxon>Tracheophyta</taxon>
        <taxon>Spermatophyta</taxon>
        <taxon>Magnoliopsida</taxon>
        <taxon>Liliopsida</taxon>
        <taxon>Zingiberales</taxon>
        <taxon>Musaceae</taxon>
        <taxon>Musa</taxon>
    </lineage>
</organism>
<evidence type="ECO:0000313" key="2">
    <source>
        <dbReference type="Proteomes" id="UP000317650"/>
    </source>
</evidence>
<evidence type="ECO:0000313" key="1">
    <source>
        <dbReference type="EMBL" id="THU60289.1"/>
    </source>
</evidence>
<proteinExistence type="predicted"/>